<dbReference type="PANTHER" id="PTHR48051">
    <property type="match status" value="1"/>
</dbReference>
<dbReference type="InterPro" id="IPR050216">
    <property type="entry name" value="LRR_domain-containing"/>
</dbReference>
<dbReference type="InterPro" id="IPR001611">
    <property type="entry name" value="Leu-rich_rpt"/>
</dbReference>
<dbReference type="Proteomes" id="UP000492821">
    <property type="component" value="Unassembled WGS sequence"/>
</dbReference>
<keyword evidence="1" id="KW-0433">Leucine-rich repeat</keyword>
<name>A0A7E4USY6_PANRE</name>
<dbReference type="SMART" id="SM00369">
    <property type="entry name" value="LRR_TYP"/>
    <property type="match status" value="2"/>
</dbReference>
<dbReference type="InterPro" id="IPR003591">
    <property type="entry name" value="Leu-rich_rpt_typical-subtyp"/>
</dbReference>
<accession>A0A7E4USY6</accession>
<keyword evidence="2" id="KW-0677">Repeat</keyword>
<dbReference type="Gene3D" id="3.80.10.10">
    <property type="entry name" value="Ribonuclease Inhibitor"/>
    <property type="match status" value="1"/>
</dbReference>
<organism evidence="3 4">
    <name type="scientific">Panagrellus redivivus</name>
    <name type="common">Microworm</name>
    <dbReference type="NCBI Taxonomy" id="6233"/>
    <lineage>
        <taxon>Eukaryota</taxon>
        <taxon>Metazoa</taxon>
        <taxon>Ecdysozoa</taxon>
        <taxon>Nematoda</taxon>
        <taxon>Chromadorea</taxon>
        <taxon>Rhabditida</taxon>
        <taxon>Tylenchina</taxon>
        <taxon>Panagrolaimomorpha</taxon>
        <taxon>Panagrolaimoidea</taxon>
        <taxon>Panagrolaimidae</taxon>
        <taxon>Panagrellus</taxon>
    </lineage>
</organism>
<sequence length="186" mass="21009">MALSAARGVTQVMHRCDYAKETRYLDLSGCNMMYVADAIYMVLKGHQIAKVSLANNDLKKFPSKMTKKFPELMCLNLSGNKVTEIPDDILEWTNLGALNLSGNKFTQFPEVIYKLKNLKLLDISNNEIQNIDIPRLFTELPLLKILDISNNTFPEDTIIEILSYQATHAPGVQIKHWPAPETEPVS</sequence>
<dbReference type="WBParaSite" id="Pan_g11983.t1">
    <property type="protein sequence ID" value="Pan_g11983.t1"/>
    <property type="gene ID" value="Pan_g11983"/>
</dbReference>
<dbReference type="Pfam" id="PF13855">
    <property type="entry name" value="LRR_8"/>
    <property type="match status" value="2"/>
</dbReference>
<keyword evidence="3" id="KW-1185">Reference proteome</keyword>
<dbReference type="SUPFAM" id="SSF52058">
    <property type="entry name" value="L domain-like"/>
    <property type="match status" value="1"/>
</dbReference>
<proteinExistence type="predicted"/>
<reference evidence="4" key="2">
    <citation type="submission" date="2020-10" db="UniProtKB">
        <authorList>
            <consortium name="WormBaseParasite"/>
        </authorList>
    </citation>
    <scope>IDENTIFICATION</scope>
</reference>
<evidence type="ECO:0000256" key="1">
    <source>
        <dbReference type="ARBA" id="ARBA00022614"/>
    </source>
</evidence>
<evidence type="ECO:0000313" key="3">
    <source>
        <dbReference type="Proteomes" id="UP000492821"/>
    </source>
</evidence>
<reference evidence="3" key="1">
    <citation type="journal article" date="2013" name="Genetics">
        <title>The draft genome and transcriptome of Panagrellus redivivus are shaped by the harsh demands of a free-living lifestyle.</title>
        <authorList>
            <person name="Srinivasan J."/>
            <person name="Dillman A.R."/>
            <person name="Macchietto M.G."/>
            <person name="Heikkinen L."/>
            <person name="Lakso M."/>
            <person name="Fracchia K.M."/>
            <person name="Antoshechkin I."/>
            <person name="Mortazavi A."/>
            <person name="Wong G."/>
            <person name="Sternberg P.W."/>
        </authorList>
    </citation>
    <scope>NUCLEOTIDE SEQUENCE [LARGE SCALE GENOMIC DNA]</scope>
    <source>
        <strain evidence="3">MT8872</strain>
    </source>
</reference>
<dbReference type="PROSITE" id="PS51450">
    <property type="entry name" value="LRR"/>
    <property type="match status" value="2"/>
</dbReference>
<dbReference type="PANTHER" id="PTHR48051:SF1">
    <property type="entry name" value="RAS SUPPRESSOR PROTEIN 1"/>
    <property type="match status" value="1"/>
</dbReference>
<dbReference type="AlphaFoldDB" id="A0A7E4USY6"/>
<dbReference type="InterPro" id="IPR032675">
    <property type="entry name" value="LRR_dom_sf"/>
</dbReference>
<dbReference type="GO" id="GO:0005737">
    <property type="term" value="C:cytoplasm"/>
    <property type="evidence" value="ECO:0007669"/>
    <property type="project" value="TreeGrafter"/>
</dbReference>
<protein>
    <submittedName>
        <fullName evidence="4">Leucine-rich repeat-containing protein 51</fullName>
    </submittedName>
</protein>
<evidence type="ECO:0000313" key="4">
    <source>
        <dbReference type="WBParaSite" id="Pan_g11983.t1"/>
    </source>
</evidence>
<evidence type="ECO:0000256" key="2">
    <source>
        <dbReference type="ARBA" id="ARBA00022737"/>
    </source>
</evidence>